<organism evidence="1 2">
    <name type="scientific">Geomicrobium sediminis</name>
    <dbReference type="NCBI Taxonomy" id="1347788"/>
    <lineage>
        <taxon>Bacteria</taxon>
        <taxon>Bacillati</taxon>
        <taxon>Bacillota</taxon>
        <taxon>Bacilli</taxon>
        <taxon>Bacillales</taxon>
        <taxon>Geomicrobium</taxon>
    </lineage>
</organism>
<comment type="caution">
    <text evidence="1">The sequence shown here is derived from an EMBL/GenBank/DDBJ whole genome shotgun (WGS) entry which is preliminary data.</text>
</comment>
<evidence type="ECO:0000313" key="1">
    <source>
        <dbReference type="EMBL" id="MBM7631275.1"/>
    </source>
</evidence>
<name>A0ABS2P7B1_9BACL</name>
<proteinExistence type="predicted"/>
<reference evidence="1 2" key="1">
    <citation type="submission" date="2021-01" db="EMBL/GenBank/DDBJ databases">
        <title>Genomic Encyclopedia of Type Strains, Phase IV (KMG-IV): sequencing the most valuable type-strain genomes for metagenomic binning, comparative biology and taxonomic classification.</title>
        <authorList>
            <person name="Goeker M."/>
        </authorList>
    </citation>
    <scope>NUCLEOTIDE SEQUENCE [LARGE SCALE GENOMIC DNA]</scope>
    <source>
        <strain evidence="1 2">DSM 25540</strain>
    </source>
</reference>
<evidence type="ECO:0000313" key="2">
    <source>
        <dbReference type="Proteomes" id="UP000741863"/>
    </source>
</evidence>
<dbReference type="EMBL" id="JAFBEC010000001">
    <property type="protein sequence ID" value="MBM7631275.1"/>
    <property type="molecule type" value="Genomic_DNA"/>
</dbReference>
<sequence>MHERELYNRFGILGDRVVYALEHAEALMDSKAKCDEVLRHLKEVLLFYSELEGLIPRTGDNREIGNIKARLTRNRRGIEEVMYLVELGNTVRASEMLSLTILPASRRLKEQCMSALSLEPNV</sequence>
<gene>
    <name evidence="1" type="ORF">JOD17_000366</name>
</gene>
<dbReference type="Proteomes" id="UP000741863">
    <property type="component" value="Unassembled WGS sequence"/>
</dbReference>
<protein>
    <submittedName>
        <fullName evidence="1">Uncharacterized protein</fullName>
    </submittedName>
</protein>
<keyword evidence="2" id="KW-1185">Reference proteome</keyword>
<accession>A0ABS2P7B1</accession>
<dbReference type="RefSeq" id="WP_204695435.1">
    <property type="nucleotide sequence ID" value="NZ_JAFBEC010000001.1"/>
</dbReference>